<name>A0A077EGP5_9FLAO</name>
<reference evidence="2" key="2">
    <citation type="journal article" date="2015" name="Genome Biol. Evol.">
        <title>Complete Genome Sequence and Transcriptomic Analysis of the Novel Pathogen Elizabethkingia anophelis in Response to Oxidative Stress.</title>
        <authorList>
            <person name="Li Y."/>
            <person name="Liu Y."/>
            <person name="Chew S.C."/>
            <person name="Tay M."/>
            <person name="Salido M.M."/>
            <person name="Teo J."/>
            <person name="Lauro F.M."/>
            <person name="Givskov M."/>
            <person name="Yang L."/>
        </authorList>
    </citation>
    <scope>NUCLEOTIDE SEQUENCE</scope>
    <source>
        <strain evidence="2">NUHP1</strain>
    </source>
</reference>
<keyword evidence="1" id="KW-0812">Transmembrane</keyword>
<feature type="transmembrane region" description="Helical" evidence="1">
    <location>
        <begin position="56"/>
        <end position="80"/>
    </location>
</feature>
<dbReference type="HOGENOM" id="CLU_2368408_0_0_10"/>
<keyword evidence="1" id="KW-1133">Transmembrane helix</keyword>
<accession>A0A077EGP5</accession>
<evidence type="ECO:0000256" key="1">
    <source>
        <dbReference type="SAM" id="Phobius"/>
    </source>
</evidence>
<dbReference type="STRING" id="1338011.BD94_3036"/>
<evidence type="ECO:0000313" key="3">
    <source>
        <dbReference type="Proteomes" id="UP000028933"/>
    </source>
</evidence>
<keyword evidence="1" id="KW-0472">Membrane</keyword>
<dbReference type="KEGG" id="eao:BD94_3036"/>
<dbReference type="RefSeq" id="WP_024566183.1">
    <property type="nucleotide sequence ID" value="NZ_CP007547.1"/>
</dbReference>
<organism evidence="2 3">
    <name type="scientific">Elizabethkingia anophelis NUHP1</name>
    <dbReference type="NCBI Taxonomy" id="1338011"/>
    <lineage>
        <taxon>Bacteria</taxon>
        <taxon>Pseudomonadati</taxon>
        <taxon>Bacteroidota</taxon>
        <taxon>Flavobacteriia</taxon>
        <taxon>Flavobacteriales</taxon>
        <taxon>Weeksellaceae</taxon>
        <taxon>Elizabethkingia</taxon>
    </lineage>
</organism>
<proteinExistence type="predicted"/>
<dbReference type="EMBL" id="CP007547">
    <property type="protein sequence ID" value="AIL46811.1"/>
    <property type="molecule type" value="Genomic_DNA"/>
</dbReference>
<evidence type="ECO:0000313" key="2">
    <source>
        <dbReference type="EMBL" id="AIL46811.1"/>
    </source>
</evidence>
<sequence length="95" mass="10786">MKLNNSNLTPKEIVNIVKYSTIGILVPMFIIGIVFNALGWTSSTLNDKTVTGMKSLLVFIVTFPLYIILFFIIQFCYIYIGLKIYNFIAKILGNK</sequence>
<dbReference type="AlphaFoldDB" id="A0A077EGP5"/>
<feature type="transmembrane region" description="Helical" evidence="1">
    <location>
        <begin position="21"/>
        <end position="41"/>
    </location>
</feature>
<reference evidence="2" key="1">
    <citation type="journal article" date="2013" name="Lancet">
        <title>First case of E anophelis outbreak in an intensive-care unit.</title>
        <authorList>
            <person name="Teo J."/>
            <person name="Tan S.Y."/>
            <person name="Tay M."/>
            <person name="Ding Y."/>
            <person name="Kjelleberg S."/>
            <person name="Givskov M."/>
            <person name="Lin R.T."/>
            <person name="Yang L."/>
        </authorList>
    </citation>
    <scope>NUCLEOTIDE SEQUENCE [LARGE SCALE GENOMIC DNA]</scope>
    <source>
        <strain evidence="2">NUHP1</strain>
    </source>
</reference>
<gene>
    <name evidence="2" type="ORF">BD94_3036</name>
</gene>
<dbReference type="Proteomes" id="UP000028933">
    <property type="component" value="Chromosome"/>
</dbReference>
<protein>
    <submittedName>
        <fullName evidence="2">Uncharacterized protein</fullName>
    </submittedName>
</protein>